<dbReference type="PROSITE" id="PS50237">
    <property type="entry name" value="HECT"/>
    <property type="match status" value="1"/>
</dbReference>
<dbReference type="Proteomes" id="UP001470230">
    <property type="component" value="Unassembled WGS sequence"/>
</dbReference>
<comment type="catalytic activity">
    <reaction evidence="1">
        <text>S-ubiquitinyl-[E2 ubiquitin-conjugating enzyme]-L-cysteine + [acceptor protein]-L-lysine = [E2 ubiquitin-conjugating enzyme]-L-cysteine + N(6)-ubiquitinyl-[acceptor protein]-L-lysine.</text>
        <dbReference type="EC" id="2.3.2.26"/>
    </reaction>
</comment>
<evidence type="ECO:0000256" key="5">
    <source>
        <dbReference type="ARBA" id="ARBA00022786"/>
    </source>
</evidence>
<protein>
    <recommendedName>
        <fullName evidence="3">HECT-type E3 ubiquitin transferase</fullName>
        <ecNumber evidence="3">2.3.2.26</ecNumber>
    </recommendedName>
</protein>
<keyword evidence="4" id="KW-0808">Transferase</keyword>
<keyword evidence="5 6" id="KW-0833">Ubl conjugation pathway</keyword>
<feature type="domain" description="HECT" evidence="7">
    <location>
        <begin position="110"/>
        <end position="425"/>
    </location>
</feature>
<dbReference type="SMART" id="SM00119">
    <property type="entry name" value="HECTc"/>
    <property type="match status" value="1"/>
</dbReference>
<name>A0ABR2HEY5_9EUKA</name>
<evidence type="ECO:0000256" key="4">
    <source>
        <dbReference type="ARBA" id="ARBA00022679"/>
    </source>
</evidence>
<keyword evidence="9" id="KW-1185">Reference proteome</keyword>
<proteinExistence type="predicted"/>
<sequence>MSNINKIRLILEYIDSFQYNNALKMLDELEPTNEVKSILMDADHKPTMKFLLKKIPKNKANGIIKKFHLDGIYEYSEKEKYDMYLKKTYQPVTFRIVRNMLLNDSICYFLDNNMKNKAIEIQYVDELASDEGGLSRDWFTNVSKELINTGIFVPVPNGDKLTFNNEKEDMMLYNFVGQFIAAAFNNKKTANIKLSSFIWKRMLGEEITIEDMKDYDKDYYESLKWILDNDPSLLEMTFVDSNDVELCKYGGDILVTNENKEEYIKLIIENKIINENIEYLDSIANGFRSVVDFDIISLFDTQKIQEIVNGVETIDVNDWMLNTVYNRECKKEFDNFFRIISKWSNEKLQKLLVFATGSSNVPFGGFKNFVNYGGTFTLHFNKNDLNALPTSHTCFNKIEIPCYPSYQIFEQKLTLAIECDEFGFS</sequence>
<dbReference type="EMBL" id="JAPFFF010000030">
    <property type="protein sequence ID" value="KAK8845990.1"/>
    <property type="molecule type" value="Genomic_DNA"/>
</dbReference>
<dbReference type="EC" id="2.3.2.26" evidence="3"/>
<dbReference type="PANTHER" id="PTHR11254">
    <property type="entry name" value="HECT DOMAIN UBIQUITIN-PROTEIN LIGASE"/>
    <property type="match status" value="1"/>
</dbReference>
<reference evidence="8 9" key="1">
    <citation type="submission" date="2024-04" db="EMBL/GenBank/DDBJ databases">
        <title>Tritrichomonas musculus Genome.</title>
        <authorList>
            <person name="Alves-Ferreira E."/>
            <person name="Grigg M."/>
            <person name="Lorenzi H."/>
            <person name="Galac M."/>
        </authorList>
    </citation>
    <scope>NUCLEOTIDE SEQUENCE [LARGE SCALE GENOMIC DNA]</scope>
    <source>
        <strain evidence="8 9">EAF2021</strain>
    </source>
</reference>
<evidence type="ECO:0000256" key="3">
    <source>
        <dbReference type="ARBA" id="ARBA00012485"/>
    </source>
</evidence>
<evidence type="ECO:0000256" key="1">
    <source>
        <dbReference type="ARBA" id="ARBA00000885"/>
    </source>
</evidence>
<dbReference type="Gene3D" id="3.30.2160.10">
    <property type="entry name" value="Hect, E3 ligase catalytic domain"/>
    <property type="match status" value="1"/>
</dbReference>
<organism evidence="8 9">
    <name type="scientific">Tritrichomonas musculus</name>
    <dbReference type="NCBI Taxonomy" id="1915356"/>
    <lineage>
        <taxon>Eukaryota</taxon>
        <taxon>Metamonada</taxon>
        <taxon>Parabasalia</taxon>
        <taxon>Tritrichomonadida</taxon>
        <taxon>Tritrichomonadidae</taxon>
        <taxon>Tritrichomonas</taxon>
    </lineage>
</organism>
<evidence type="ECO:0000256" key="6">
    <source>
        <dbReference type="PROSITE-ProRule" id="PRU00104"/>
    </source>
</evidence>
<dbReference type="InterPro" id="IPR035983">
    <property type="entry name" value="Hect_E3_ubiquitin_ligase"/>
</dbReference>
<feature type="active site" description="Glycyl thioester intermediate" evidence="6">
    <location>
        <position position="394"/>
    </location>
</feature>
<evidence type="ECO:0000313" key="9">
    <source>
        <dbReference type="Proteomes" id="UP001470230"/>
    </source>
</evidence>
<dbReference type="InterPro" id="IPR050409">
    <property type="entry name" value="E3_ubiq-protein_ligase"/>
</dbReference>
<gene>
    <name evidence="8" type="ORF">M9Y10_020932</name>
</gene>
<dbReference type="Pfam" id="PF00632">
    <property type="entry name" value="HECT"/>
    <property type="match status" value="1"/>
</dbReference>
<dbReference type="PANTHER" id="PTHR11254:SF440">
    <property type="entry name" value="E3 UBIQUITIN-PROTEIN LIGASE NEDD-4"/>
    <property type="match status" value="1"/>
</dbReference>
<evidence type="ECO:0000256" key="2">
    <source>
        <dbReference type="ARBA" id="ARBA00004906"/>
    </source>
</evidence>
<comment type="caution">
    <text evidence="8">The sequence shown here is derived from an EMBL/GenBank/DDBJ whole genome shotgun (WGS) entry which is preliminary data.</text>
</comment>
<dbReference type="Gene3D" id="3.30.2410.10">
    <property type="entry name" value="Hect, E3 ligase catalytic domain"/>
    <property type="match status" value="1"/>
</dbReference>
<dbReference type="Gene3D" id="3.90.1750.10">
    <property type="entry name" value="Hect, E3 ligase catalytic domains"/>
    <property type="match status" value="1"/>
</dbReference>
<accession>A0ABR2HEY5</accession>
<dbReference type="InterPro" id="IPR000569">
    <property type="entry name" value="HECT_dom"/>
</dbReference>
<evidence type="ECO:0000259" key="7">
    <source>
        <dbReference type="PROSITE" id="PS50237"/>
    </source>
</evidence>
<comment type="pathway">
    <text evidence="2">Protein modification; protein ubiquitination.</text>
</comment>
<evidence type="ECO:0000313" key="8">
    <source>
        <dbReference type="EMBL" id="KAK8845990.1"/>
    </source>
</evidence>
<dbReference type="SUPFAM" id="SSF56204">
    <property type="entry name" value="Hect, E3 ligase catalytic domain"/>
    <property type="match status" value="1"/>
</dbReference>